<sequence precursor="true">MSQAIGRLSISLALLAGLSSPARAGDEARRAAGEFFEASIRPVLSESCINCHGPKKQSSGLRLDSREAILKGGDEGPALVPGKPGESLLIQALEHTHEELKMPPKGKLPAPTIAAFRRWVEMGAPWAEEPPAPVAARAADPKQHWAFAPLKPVPRPAVRDPGWVKTPVDAFILARLEKEGIRPSEPADRRTLIRRATIDLIGIPPTAEEIEAFEADRSPQAFEKVVDRLLASPLYGERWGRHWLDVARYADTKGYVFTEDRLYPYAYTYRDFVVDAFNEDRPFDRFVIEQLAADQLELGPDPRPLAAMGFLTVGRRFLNDQNEIIDDRIDLVGRGLLGLSLSCARCHDHKFDPIPSEDYYSLYGVFASSVEPGELPRLHRPGLGPDLEAEAHRPKVEMARKERDDFVASRRAEVERDFRVRFSAYFRVAYAVGLNMRSPKLAALAAERKLEPHRLRAAMVLLKRRTERAEAVKDPVVGPLAAFAKLPKDKFASGAAEICRSLATNAGKEGGPHPLVAALFKDGPPASMDEAAGRFAGLLATVEGGALERPFADPARDSLRALVHGAGGLASMANVEPKHAIHAQPDIEKYAELENALKAAEAKWTGRAGRAMVMHDSPHPVEPRVFLRGNPGRPGKPVPRQFLQVLSGPERKPFQKGSGRLELAKAIVDPTNPLTARVLANRIWGWHFGQALVTTPSDFGLRCDPPSHPDLLDDLAVALRDGGWSVKDLHRRIMLSSTYQQRSDLRPDVHERDPQNRLVWRFNRQRLDFEAMRDSVLAAAGTLDRTMGGPSIMLGEPPLTTRRTIYGFVDRQNLDGLFRTFDFAIPDATSPKRFVTTVPQQALFLMNSPFVQEQATRLAASLEREPSGRGPTSAPDPSRDRVRVLYRRVLGREPEASELELAARFVDPRRPKEAGESLPRLAQLAQVLLLTNEFTFVD</sequence>
<keyword evidence="2" id="KW-0732">Signal</keyword>
<dbReference type="InterPro" id="IPR011429">
    <property type="entry name" value="Cyt_c_Planctomycete-type"/>
</dbReference>
<dbReference type="KEGG" id="agv:OJF2_27610"/>
<name>A0A5B9W0T5_9BACT</name>
<evidence type="ECO:0000259" key="3">
    <source>
        <dbReference type="Pfam" id="PF07583"/>
    </source>
</evidence>
<dbReference type="Pfam" id="PF07583">
    <property type="entry name" value="PSCyt2"/>
    <property type="match status" value="1"/>
</dbReference>
<dbReference type="Pfam" id="PF07635">
    <property type="entry name" value="PSCyt1"/>
    <property type="match status" value="1"/>
</dbReference>
<accession>A0A5B9W0T5</accession>
<dbReference type="OrthoDB" id="127107at2"/>
<dbReference type="RefSeq" id="WP_148594179.1">
    <property type="nucleotide sequence ID" value="NZ_CP042997.1"/>
</dbReference>
<organism evidence="6 7">
    <name type="scientific">Aquisphaera giovannonii</name>
    <dbReference type="NCBI Taxonomy" id="406548"/>
    <lineage>
        <taxon>Bacteria</taxon>
        <taxon>Pseudomonadati</taxon>
        <taxon>Planctomycetota</taxon>
        <taxon>Planctomycetia</taxon>
        <taxon>Isosphaerales</taxon>
        <taxon>Isosphaeraceae</taxon>
        <taxon>Aquisphaera</taxon>
    </lineage>
</organism>
<dbReference type="InterPro" id="IPR011444">
    <property type="entry name" value="DUF1549"/>
</dbReference>
<feature type="signal peptide" evidence="2">
    <location>
        <begin position="1"/>
        <end position="24"/>
    </location>
</feature>
<gene>
    <name evidence="6" type="ORF">OJF2_27610</name>
</gene>
<feature type="domain" description="DUF1549" evidence="3">
    <location>
        <begin position="167"/>
        <end position="369"/>
    </location>
</feature>
<protein>
    <submittedName>
        <fullName evidence="6">Planctomycete cytochrome C</fullName>
    </submittedName>
</protein>
<dbReference type="AlphaFoldDB" id="A0A5B9W0T5"/>
<dbReference type="EMBL" id="CP042997">
    <property type="protein sequence ID" value="QEH34226.1"/>
    <property type="molecule type" value="Genomic_DNA"/>
</dbReference>
<dbReference type="InterPro" id="IPR022655">
    <property type="entry name" value="DUF1553"/>
</dbReference>
<evidence type="ECO:0000259" key="4">
    <source>
        <dbReference type="Pfam" id="PF07587"/>
    </source>
</evidence>
<feature type="region of interest" description="Disordered" evidence="1">
    <location>
        <begin position="859"/>
        <end position="879"/>
    </location>
</feature>
<dbReference type="PANTHER" id="PTHR35889:SF3">
    <property type="entry name" value="F-BOX DOMAIN-CONTAINING PROTEIN"/>
    <property type="match status" value="1"/>
</dbReference>
<proteinExistence type="predicted"/>
<feature type="domain" description="Cytochrome C Planctomycete-type" evidence="5">
    <location>
        <begin position="48"/>
        <end position="106"/>
    </location>
</feature>
<dbReference type="PANTHER" id="PTHR35889">
    <property type="entry name" value="CYCLOINULO-OLIGOSACCHARIDE FRUCTANOTRANSFERASE-RELATED"/>
    <property type="match status" value="1"/>
</dbReference>
<dbReference type="Pfam" id="PF07587">
    <property type="entry name" value="PSD1"/>
    <property type="match status" value="1"/>
</dbReference>
<reference evidence="6 7" key="1">
    <citation type="submission" date="2019-08" db="EMBL/GenBank/DDBJ databases">
        <title>Deep-cultivation of Planctomycetes and their phenomic and genomic characterization uncovers novel biology.</title>
        <authorList>
            <person name="Wiegand S."/>
            <person name="Jogler M."/>
            <person name="Boedeker C."/>
            <person name="Pinto D."/>
            <person name="Vollmers J."/>
            <person name="Rivas-Marin E."/>
            <person name="Kohn T."/>
            <person name="Peeters S.H."/>
            <person name="Heuer A."/>
            <person name="Rast P."/>
            <person name="Oberbeckmann S."/>
            <person name="Bunk B."/>
            <person name="Jeske O."/>
            <person name="Meyerdierks A."/>
            <person name="Storesund J.E."/>
            <person name="Kallscheuer N."/>
            <person name="Luecker S."/>
            <person name="Lage O.M."/>
            <person name="Pohl T."/>
            <person name="Merkel B.J."/>
            <person name="Hornburger P."/>
            <person name="Mueller R.-W."/>
            <person name="Bruemmer F."/>
            <person name="Labrenz M."/>
            <person name="Spormann A.M."/>
            <person name="Op den Camp H."/>
            <person name="Overmann J."/>
            <person name="Amann R."/>
            <person name="Jetten M.S.M."/>
            <person name="Mascher T."/>
            <person name="Medema M.H."/>
            <person name="Devos D.P."/>
            <person name="Kaster A.-K."/>
            <person name="Ovreas L."/>
            <person name="Rohde M."/>
            <person name="Galperin M.Y."/>
            <person name="Jogler C."/>
        </authorList>
    </citation>
    <scope>NUCLEOTIDE SEQUENCE [LARGE SCALE GENOMIC DNA]</scope>
    <source>
        <strain evidence="6 7">OJF2</strain>
    </source>
</reference>
<keyword evidence="7" id="KW-1185">Reference proteome</keyword>
<evidence type="ECO:0000256" key="2">
    <source>
        <dbReference type="SAM" id="SignalP"/>
    </source>
</evidence>
<dbReference type="Proteomes" id="UP000324233">
    <property type="component" value="Chromosome"/>
</dbReference>
<evidence type="ECO:0000256" key="1">
    <source>
        <dbReference type="SAM" id="MobiDB-lite"/>
    </source>
</evidence>
<evidence type="ECO:0000313" key="6">
    <source>
        <dbReference type="EMBL" id="QEH34226.1"/>
    </source>
</evidence>
<evidence type="ECO:0000313" key="7">
    <source>
        <dbReference type="Proteomes" id="UP000324233"/>
    </source>
</evidence>
<feature type="domain" description="DUF1553" evidence="4">
    <location>
        <begin position="659"/>
        <end position="905"/>
    </location>
</feature>
<feature type="chain" id="PRO_5022966999" evidence="2">
    <location>
        <begin position="25"/>
        <end position="938"/>
    </location>
</feature>
<evidence type="ECO:0000259" key="5">
    <source>
        <dbReference type="Pfam" id="PF07635"/>
    </source>
</evidence>